<name>A0AAE1GIL2_PETCI</name>
<proteinExistence type="predicted"/>
<evidence type="ECO:0000256" key="1">
    <source>
        <dbReference type="SAM" id="MobiDB-lite"/>
    </source>
</evidence>
<accession>A0AAE1GIL2</accession>
<gene>
    <name evidence="2" type="ORF">Pcinc_003718</name>
</gene>
<organism evidence="2 3">
    <name type="scientific">Petrolisthes cinctipes</name>
    <name type="common">Flat porcelain crab</name>
    <dbReference type="NCBI Taxonomy" id="88211"/>
    <lineage>
        <taxon>Eukaryota</taxon>
        <taxon>Metazoa</taxon>
        <taxon>Ecdysozoa</taxon>
        <taxon>Arthropoda</taxon>
        <taxon>Crustacea</taxon>
        <taxon>Multicrustacea</taxon>
        <taxon>Malacostraca</taxon>
        <taxon>Eumalacostraca</taxon>
        <taxon>Eucarida</taxon>
        <taxon>Decapoda</taxon>
        <taxon>Pleocyemata</taxon>
        <taxon>Anomura</taxon>
        <taxon>Galatheoidea</taxon>
        <taxon>Porcellanidae</taxon>
        <taxon>Petrolisthes</taxon>
    </lineage>
</organism>
<feature type="region of interest" description="Disordered" evidence="1">
    <location>
        <begin position="1"/>
        <end position="36"/>
    </location>
</feature>
<feature type="compositionally biased region" description="Polar residues" evidence="1">
    <location>
        <begin position="15"/>
        <end position="34"/>
    </location>
</feature>
<feature type="compositionally biased region" description="Basic and acidic residues" evidence="1">
    <location>
        <begin position="1"/>
        <end position="10"/>
    </location>
</feature>
<dbReference type="Proteomes" id="UP001286313">
    <property type="component" value="Unassembled WGS sequence"/>
</dbReference>
<comment type="caution">
    <text evidence="2">The sequence shown here is derived from an EMBL/GenBank/DDBJ whole genome shotgun (WGS) entry which is preliminary data.</text>
</comment>
<protein>
    <submittedName>
        <fullName evidence="2">Uncharacterized protein</fullName>
    </submittedName>
</protein>
<evidence type="ECO:0000313" key="3">
    <source>
        <dbReference type="Proteomes" id="UP001286313"/>
    </source>
</evidence>
<dbReference type="AlphaFoldDB" id="A0AAE1GIL2"/>
<dbReference type="EMBL" id="JAWQEG010000259">
    <property type="protein sequence ID" value="KAK3892486.1"/>
    <property type="molecule type" value="Genomic_DNA"/>
</dbReference>
<reference evidence="2" key="1">
    <citation type="submission" date="2023-10" db="EMBL/GenBank/DDBJ databases">
        <title>Genome assemblies of two species of porcelain crab, Petrolisthes cinctipes and Petrolisthes manimaculis (Anomura: Porcellanidae).</title>
        <authorList>
            <person name="Angst P."/>
        </authorList>
    </citation>
    <scope>NUCLEOTIDE SEQUENCE</scope>
    <source>
        <strain evidence="2">PB745_01</strain>
        <tissue evidence="2">Gill</tissue>
    </source>
</reference>
<evidence type="ECO:0000313" key="2">
    <source>
        <dbReference type="EMBL" id="KAK3892486.1"/>
    </source>
</evidence>
<keyword evidence="3" id="KW-1185">Reference proteome</keyword>
<sequence>MGKELPDNTKRKSNRAQTYGEQNSTGSHTANSYGATPPEDAHHVFLNDAEEILWISVGIQDWSEVELEFAARLMLRSTTTTTWNVDKLRATTTTWNVDKLRATTTTWNVDKLRATTITWNVDKCHRINHHHGSIYIVGIAIAKVYEYGR</sequence>